<dbReference type="Proteomes" id="UP000308744">
    <property type="component" value="Unassembled WGS sequence"/>
</dbReference>
<evidence type="ECO:0000313" key="2">
    <source>
        <dbReference type="EMBL" id="TKI72675.1"/>
    </source>
</evidence>
<organism evidence="2 3">
    <name type="scientific">Lysinibacillus mangiferihumi</name>
    <dbReference type="NCBI Taxonomy" id="1130819"/>
    <lineage>
        <taxon>Bacteria</taxon>
        <taxon>Bacillati</taxon>
        <taxon>Bacillota</taxon>
        <taxon>Bacilli</taxon>
        <taxon>Bacillales</taxon>
        <taxon>Bacillaceae</taxon>
        <taxon>Lysinibacillus</taxon>
    </lineage>
</organism>
<keyword evidence="1" id="KW-1133">Transmembrane helix</keyword>
<evidence type="ECO:0000313" key="3">
    <source>
        <dbReference type="Proteomes" id="UP000308744"/>
    </source>
</evidence>
<dbReference type="EMBL" id="SZPU01000002">
    <property type="protein sequence ID" value="TKI72675.1"/>
    <property type="molecule type" value="Genomic_DNA"/>
</dbReference>
<sequence>MKKRRDLGSFITDYGSFIITAYLVGFFIISKIFSFSAIDNWIVIFVGFIITLIMIKIKKDKEKQDN</sequence>
<keyword evidence="1" id="KW-0812">Transmembrane</keyword>
<protein>
    <submittedName>
        <fullName evidence="2">Uncharacterized protein</fullName>
    </submittedName>
</protein>
<feature type="transmembrane region" description="Helical" evidence="1">
    <location>
        <begin position="35"/>
        <end position="55"/>
    </location>
</feature>
<comment type="caution">
    <text evidence="2">The sequence shown here is derived from an EMBL/GenBank/DDBJ whole genome shotgun (WGS) entry which is preliminary data.</text>
</comment>
<keyword evidence="3" id="KW-1185">Reference proteome</keyword>
<dbReference type="RefSeq" id="WP_025219425.1">
    <property type="nucleotide sequence ID" value="NZ_PYWM01000024.1"/>
</dbReference>
<name>A0A4U2ZEV2_9BACI</name>
<gene>
    <name evidence="2" type="ORF">FC756_01020</name>
</gene>
<accession>A0A4U2ZEV2</accession>
<dbReference type="AlphaFoldDB" id="A0A4U2ZEV2"/>
<evidence type="ECO:0000256" key="1">
    <source>
        <dbReference type="SAM" id="Phobius"/>
    </source>
</evidence>
<proteinExistence type="predicted"/>
<keyword evidence="1" id="KW-0472">Membrane</keyword>
<feature type="transmembrane region" description="Helical" evidence="1">
    <location>
        <begin position="7"/>
        <end position="29"/>
    </location>
</feature>
<reference evidence="2 3" key="1">
    <citation type="submission" date="2019-04" db="EMBL/GenBank/DDBJ databases">
        <title>Lysinibacillus genome sequencing.</title>
        <authorList>
            <person name="Dunlap C."/>
        </authorList>
    </citation>
    <scope>NUCLEOTIDE SEQUENCE [LARGE SCALE GENOMIC DNA]</scope>
    <source>
        <strain evidence="2 3">CCTCC AB 2010389</strain>
    </source>
</reference>